<evidence type="ECO:0000313" key="2">
    <source>
        <dbReference type="Proteomes" id="UP001319874"/>
    </source>
</evidence>
<proteinExistence type="predicted"/>
<keyword evidence="2" id="KW-1185">Reference proteome</keyword>
<dbReference type="Proteomes" id="UP001319874">
    <property type="component" value="Chromosome 4"/>
</dbReference>
<evidence type="ECO:0000313" key="1">
    <source>
        <dbReference type="EMBL" id="BCZ84612.1"/>
    </source>
</evidence>
<reference evidence="1 2" key="1">
    <citation type="journal article" date="2022" name="Front. Microbiol.">
        <title>Identification and characterization of a novel class of self-sufficient cytochrome P450 hydroxylase involved in cyclohexanecarboxylate degradation in Paraburkholderia terrae strain KU-64.</title>
        <authorList>
            <person name="Yamamoto T."/>
            <person name="Hasegawa Y."/>
            <person name="Iwaki H."/>
        </authorList>
    </citation>
    <scope>NUCLEOTIDE SEQUENCE [LARGE SCALE GENOMIC DNA]</scope>
    <source>
        <strain evidence="1 2">KU-64</strain>
    </source>
</reference>
<accession>A0ABM7U126</accession>
<organism evidence="1 2">
    <name type="scientific">Paraburkholderia terrae</name>
    <dbReference type="NCBI Taxonomy" id="311230"/>
    <lineage>
        <taxon>Bacteria</taxon>
        <taxon>Pseudomonadati</taxon>
        <taxon>Pseudomonadota</taxon>
        <taxon>Betaproteobacteria</taxon>
        <taxon>Burkholderiales</taxon>
        <taxon>Burkholderiaceae</taxon>
        <taxon>Paraburkholderia</taxon>
    </lineage>
</organism>
<name>A0ABM7U126_9BURK</name>
<gene>
    <name evidence="1" type="ORF">PTKU64_82870</name>
</gene>
<protein>
    <submittedName>
        <fullName evidence="1">Uncharacterized protein</fullName>
    </submittedName>
</protein>
<dbReference type="EMBL" id="AP024958">
    <property type="protein sequence ID" value="BCZ84612.1"/>
    <property type="molecule type" value="Genomic_DNA"/>
</dbReference>
<sequence length="73" mass="8081">MSDADCSGLPVIRYDPDSLHDGFGQAFEMVEHAEESHVTPAGRVQHFIYCHCVKPHLLVLVKFALGYPISINA</sequence>